<dbReference type="AlphaFoldDB" id="A0A518HDP4"/>
<evidence type="ECO:0000256" key="3">
    <source>
        <dbReference type="ARBA" id="ARBA00022679"/>
    </source>
</evidence>
<dbReference type="SUPFAM" id="SSF53448">
    <property type="entry name" value="Nucleotide-diphospho-sugar transferases"/>
    <property type="match status" value="1"/>
</dbReference>
<dbReference type="PANTHER" id="PTHR48090:SF1">
    <property type="entry name" value="PROPHAGE BACTOPRENOL GLUCOSYL TRANSFERASE HOMOLOG"/>
    <property type="match status" value="1"/>
</dbReference>
<dbReference type="InterPro" id="IPR029044">
    <property type="entry name" value="Nucleotide-diphossugar_trans"/>
</dbReference>
<keyword evidence="2" id="KW-0328">Glycosyltransferase</keyword>
<dbReference type="EMBL" id="CP036426">
    <property type="protein sequence ID" value="QDV38971.1"/>
    <property type="molecule type" value="Genomic_DNA"/>
</dbReference>
<keyword evidence="5 7" id="KW-1133">Transmembrane helix</keyword>
<name>A0A518HDP4_9BACT</name>
<evidence type="ECO:0000259" key="8">
    <source>
        <dbReference type="Pfam" id="PF00535"/>
    </source>
</evidence>
<evidence type="ECO:0000256" key="5">
    <source>
        <dbReference type="ARBA" id="ARBA00022989"/>
    </source>
</evidence>
<comment type="subcellular location">
    <subcellularLocation>
        <location evidence="1">Membrane</location>
        <topology evidence="1">Multi-pass membrane protein</topology>
    </subcellularLocation>
</comment>
<dbReference type="GO" id="GO:0005886">
    <property type="term" value="C:plasma membrane"/>
    <property type="evidence" value="ECO:0007669"/>
    <property type="project" value="TreeGrafter"/>
</dbReference>
<gene>
    <name evidence="9" type="ORF">ElP_69320</name>
</gene>
<reference evidence="9 10" key="1">
    <citation type="submission" date="2019-02" db="EMBL/GenBank/DDBJ databases">
        <title>Deep-cultivation of Planctomycetes and their phenomic and genomic characterization uncovers novel biology.</title>
        <authorList>
            <person name="Wiegand S."/>
            <person name="Jogler M."/>
            <person name="Boedeker C."/>
            <person name="Pinto D."/>
            <person name="Vollmers J."/>
            <person name="Rivas-Marin E."/>
            <person name="Kohn T."/>
            <person name="Peeters S.H."/>
            <person name="Heuer A."/>
            <person name="Rast P."/>
            <person name="Oberbeckmann S."/>
            <person name="Bunk B."/>
            <person name="Jeske O."/>
            <person name="Meyerdierks A."/>
            <person name="Storesund J.E."/>
            <person name="Kallscheuer N."/>
            <person name="Luecker S."/>
            <person name="Lage O.M."/>
            <person name="Pohl T."/>
            <person name="Merkel B.J."/>
            <person name="Hornburger P."/>
            <person name="Mueller R.-W."/>
            <person name="Bruemmer F."/>
            <person name="Labrenz M."/>
            <person name="Spormann A.M."/>
            <person name="Op den Camp H."/>
            <person name="Overmann J."/>
            <person name="Amann R."/>
            <person name="Jetten M.S.M."/>
            <person name="Mascher T."/>
            <person name="Medema M.H."/>
            <person name="Devos D.P."/>
            <person name="Kaster A.-K."/>
            <person name="Ovreas L."/>
            <person name="Rohde M."/>
            <person name="Galperin M.Y."/>
            <person name="Jogler C."/>
        </authorList>
    </citation>
    <scope>NUCLEOTIDE SEQUENCE [LARGE SCALE GENOMIC DNA]</scope>
    <source>
        <strain evidence="9 10">ElP</strain>
    </source>
</reference>
<proteinExistence type="predicted"/>
<dbReference type="Proteomes" id="UP000317835">
    <property type="component" value="Chromosome"/>
</dbReference>
<evidence type="ECO:0000256" key="4">
    <source>
        <dbReference type="ARBA" id="ARBA00022692"/>
    </source>
</evidence>
<dbReference type="Gene3D" id="3.90.550.10">
    <property type="entry name" value="Spore Coat Polysaccharide Biosynthesis Protein SpsA, Chain A"/>
    <property type="match status" value="1"/>
</dbReference>
<dbReference type="OrthoDB" id="9807778at2"/>
<evidence type="ECO:0000256" key="7">
    <source>
        <dbReference type="SAM" id="Phobius"/>
    </source>
</evidence>
<evidence type="ECO:0000256" key="1">
    <source>
        <dbReference type="ARBA" id="ARBA00004141"/>
    </source>
</evidence>
<evidence type="ECO:0000256" key="6">
    <source>
        <dbReference type="ARBA" id="ARBA00023136"/>
    </source>
</evidence>
<evidence type="ECO:0000313" key="9">
    <source>
        <dbReference type="EMBL" id="QDV38971.1"/>
    </source>
</evidence>
<accession>A0A518HDP4</accession>
<dbReference type="InterPro" id="IPR001173">
    <property type="entry name" value="Glyco_trans_2-like"/>
</dbReference>
<protein>
    <recommendedName>
        <fullName evidence="8">Glycosyltransferase 2-like domain-containing protein</fullName>
    </recommendedName>
</protein>
<feature type="transmembrane region" description="Helical" evidence="7">
    <location>
        <begin position="240"/>
        <end position="259"/>
    </location>
</feature>
<sequence>MSADGTLDRSLLSVVVPILDEEQTLPELGRRLESAVVGLGFVGYEFILVSDGSTDRSEAIIRGLVARDPRYRGVFLSRNFGHQEAISTGLSHARGAVIAVIDGDLQDPPEAIAGLVGALEGGADVAFGVRTGRKESLPARIAYAGFYRLLRAVSAIEIPLDSGDFCCMRRPVVEAILALPERRRFLRGLRAWVGYRQVGVAYERAARHSGTPKYTLRKLVALAYDGLFSFTSLPIRLMQAAGFVLSALAIAVAAGYVAWSFLMPERFPSGFASLIVSIWFFAGVQLFCLGIVGEYVARTCDEARGRPPAVVREVVSREAEDDDGPGAG</sequence>
<evidence type="ECO:0000313" key="10">
    <source>
        <dbReference type="Proteomes" id="UP000317835"/>
    </source>
</evidence>
<dbReference type="Pfam" id="PF00535">
    <property type="entry name" value="Glycos_transf_2"/>
    <property type="match status" value="1"/>
</dbReference>
<evidence type="ECO:0000256" key="2">
    <source>
        <dbReference type="ARBA" id="ARBA00022676"/>
    </source>
</evidence>
<feature type="transmembrane region" description="Helical" evidence="7">
    <location>
        <begin position="271"/>
        <end position="297"/>
    </location>
</feature>
<dbReference type="CDD" id="cd04187">
    <property type="entry name" value="DPM1_like_bac"/>
    <property type="match status" value="1"/>
</dbReference>
<dbReference type="KEGG" id="tpla:ElP_69320"/>
<dbReference type="PANTHER" id="PTHR48090">
    <property type="entry name" value="UNDECAPRENYL-PHOSPHATE 4-DEOXY-4-FORMAMIDO-L-ARABINOSE TRANSFERASE-RELATED"/>
    <property type="match status" value="1"/>
</dbReference>
<keyword evidence="4 7" id="KW-0812">Transmembrane</keyword>
<keyword evidence="10" id="KW-1185">Reference proteome</keyword>
<dbReference type="InterPro" id="IPR050256">
    <property type="entry name" value="Glycosyltransferase_2"/>
</dbReference>
<keyword evidence="6 7" id="KW-0472">Membrane</keyword>
<dbReference type="GO" id="GO:0016757">
    <property type="term" value="F:glycosyltransferase activity"/>
    <property type="evidence" value="ECO:0007669"/>
    <property type="project" value="UniProtKB-KW"/>
</dbReference>
<keyword evidence="3" id="KW-0808">Transferase</keyword>
<feature type="domain" description="Glycosyltransferase 2-like" evidence="8">
    <location>
        <begin position="13"/>
        <end position="176"/>
    </location>
</feature>
<organism evidence="9 10">
    <name type="scientific">Tautonia plasticadhaerens</name>
    <dbReference type="NCBI Taxonomy" id="2527974"/>
    <lineage>
        <taxon>Bacteria</taxon>
        <taxon>Pseudomonadati</taxon>
        <taxon>Planctomycetota</taxon>
        <taxon>Planctomycetia</taxon>
        <taxon>Isosphaerales</taxon>
        <taxon>Isosphaeraceae</taxon>
        <taxon>Tautonia</taxon>
    </lineage>
</organism>